<keyword evidence="1" id="KW-0677">Repeat</keyword>
<dbReference type="AlphaFoldDB" id="A0A6I4IXU5"/>
<dbReference type="Proteomes" id="UP000441389">
    <property type="component" value="Unassembled WGS sequence"/>
</dbReference>
<sequence length="220" mass="23584">MEGHRACRNAVLIPRDQVQVDQVKLRNAFLPLSLMAATVAAPAAAQFSDSYNFLKAVKDRDGAKANELLGKGGPNLINTPDFSTSQRAIHLVVKDGDLAWLAFLLQKGARVDVKDNQGNTPLMDAARSGFLDGARLLIAKGAPVNASNSMGETPLIIAVQRRDVAMTRLLLTEGADPAKRDNASGMSAREYAERDGRSDAILKLMDEIKPAPKRGIAGPK</sequence>
<keyword evidence="5" id="KW-1185">Reference proteome</keyword>
<evidence type="ECO:0000256" key="2">
    <source>
        <dbReference type="ARBA" id="ARBA00023043"/>
    </source>
</evidence>
<dbReference type="PANTHER" id="PTHR24171">
    <property type="entry name" value="ANKYRIN REPEAT DOMAIN-CONTAINING PROTEIN 39-RELATED"/>
    <property type="match status" value="1"/>
</dbReference>
<dbReference type="SMART" id="SM00248">
    <property type="entry name" value="ANK"/>
    <property type="match status" value="3"/>
</dbReference>
<dbReference type="PANTHER" id="PTHR24171:SF9">
    <property type="entry name" value="ANKYRIN REPEAT DOMAIN-CONTAINING PROTEIN 39"/>
    <property type="match status" value="1"/>
</dbReference>
<evidence type="ECO:0000256" key="1">
    <source>
        <dbReference type="ARBA" id="ARBA00022737"/>
    </source>
</evidence>
<dbReference type="SUPFAM" id="SSF48403">
    <property type="entry name" value="Ankyrin repeat"/>
    <property type="match status" value="1"/>
</dbReference>
<evidence type="ECO:0000313" key="4">
    <source>
        <dbReference type="EMBL" id="MVO76896.1"/>
    </source>
</evidence>
<feature type="repeat" description="ANK" evidence="3">
    <location>
        <begin position="117"/>
        <end position="149"/>
    </location>
</feature>
<dbReference type="Pfam" id="PF12796">
    <property type="entry name" value="Ank_2"/>
    <property type="match status" value="1"/>
</dbReference>
<feature type="repeat" description="ANK" evidence="3">
    <location>
        <begin position="150"/>
        <end position="182"/>
    </location>
</feature>
<keyword evidence="2 3" id="KW-0040">ANK repeat</keyword>
<dbReference type="PROSITE" id="PS50088">
    <property type="entry name" value="ANK_REPEAT"/>
    <property type="match status" value="3"/>
</dbReference>
<dbReference type="InterPro" id="IPR002110">
    <property type="entry name" value="Ankyrin_rpt"/>
</dbReference>
<feature type="repeat" description="ANK" evidence="3">
    <location>
        <begin position="84"/>
        <end position="116"/>
    </location>
</feature>
<proteinExistence type="predicted"/>
<gene>
    <name evidence="4" type="ORF">GON01_02950</name>
</gene>
<dbReference type="Gene3D" id="1.25.40.20">
    <property type="entry name" value="Ankyrin repeat-containing domain"/>
    <property type="match status" value="1"/>
</dbReference>
<evidence type="ECO:0000313" key="5">
    <source>
        <dbReference type="Proteomes" id="UP000441389"/>
    </source>
</evidence>
<accession>A0A6I4IXU5</accession>
<dbReference type="PROSITE" id="PS50297">
    <property type="entry name" value="ANK_REP_REGION"/>
    <property type="match status" value="3"/>
</dbReference>
<evidence type="ECO:0000256" key="3">
    <source>
        <dbReference type="PROSITE-ProRule" id="PRU00023"/>
    </source>
</evidence>
<protein>
    <submittedName>
        <fullName evidence="4">Ankyrin repeat domain-containing protein</fullName>
    </submittedName>
</protein>
<reference evidence="4 5" key="1">
    <citation type="submission" date="2019-12" db="EMBL/GenBank/DDBJ databases">
        <authorList>
            <person name="Huq M.A."/>
        </authorList>
    </citation>
    <scope>NUCLEOTIDE SEQUENCE [LARGE SCALE GENOMIC DNA]</scope>
    <source>
        <strain evidence="4 5">MAH-20</strain>
    </source>
</reference>
<dbReference type="EMBL" id="WQMS01000002">
    <property type="protein sequence ID" value="MVO76896.1"/>
    <property type="molecule type" value="Genomic_DNA"/>
</dbReference>
<dbReference type="Pfam" id="PF00023">
    <property type="entry name" value="Ank"/>
    <property type="match status" value="1"/>
</dbReference>
<organism evidence="4 5">
    <name type="scientific">Sphingomonas horti</name>
    <dbReference type="NCBI Taxonomy" id="2682842"/>
    <lineage>
        <taxon>Bacteria</taxon>
        <taxon>Pseudomonadati</taxon>
        <taxon>Pseudomonadota</taxon>
        <taxon>Alphaproteobacteria</taxon>
        <taxon>Sphingomonadales</taxon>
        <taxon>Sphingomonadaceae</taxon>
        <taxon>Sphingomonas</taxon>
    </lineage>
</organism>
<name>A0A6I4IXU5_9SPHN</name>
<dbReference type="InterPro" id="IPR036770">
    <property type="entry name" value="Ankyrin_rpt-contain_sf"/>
</dbReference>
<comment type="caution">
    <text evidence="4">The sequence shown here is derived from an EMBL/GenBank/DDBJ whole genome shotgun (WGS) entry which is preliminary data.</text>
</comment>